<organism evidence="1 2">
    <name type="scientific">Amycolatopsis pretoriensis</name>
    <dbReference type="NCBI Taxonomy" id="218821"/>
    <lineage>
        <taxon>Bacteria</taxon>
        <taxon>Bacillati</taxon>
        <taxon>Actinomycetota</taxon>
        <taxon>Actinomycetes</taxon>
        <taxon>Pseudonocardiales</taxon>
        <taxon>Pseudonocardiaceae</taxon>
        <taxon>Amycolatopsis</taxon>
    </lineage>
</organism>
<evidence type="ECO:0008006" key="3">
    <source>
        <dbReference type="Google" id="ProtNLM"/>
    </source>
</evidence>
<accession>A0A1H5QWD2</accession>
<name>A0A1H5QWD2_9PSEU</name>
<dbReference type="STRING" id="218821.SAMN05421837_104724"/>
<evidence type="ECO:0000313" key="1">
    <source>
        <dbReference type="EMBL" id="SEF29497.1"/>
    </source>
</evidence>
<dbReference type="Proteomes" id="UP000198878">
    <property type="component" value="Unassembled WGS sequence"/>
</dbReference>
<dbReference type="RefSeq" id="WP_086674512.1">
    <property type="nucleotide sequence ID" value="NZ_FNUJ01000004.1"/>
</dbReference>
<keyword evidence="2" id="KW-1185">Reference proteome</keyword>
<dbReference type="EMBL" id="FNUJ01000004">
    <property type="protein sequence ID" value="SEF29497.1"/>
    <property type="molecule type" value="Genomic_DNA"/>
</dbReference>
<proteinExistence type="predicted"/>
<dbReference type="AlphaFoldDB" id="A0A1H5QWD2"/>
<evidence type="ECO:0000313" key="2">
    <source>
        <dbReference type="Proteomes" id="UP000198878"/>
    </source>
</evidence>
<gene>
    <name evidence="1" type="ORF">SAMN05421837_104724</name>
</gene>
<protein>
    <recommendedName>
        <fullName evidence="3">Fibronectin attachment protein</fullName>
    </recommendedName>
</protein>
<reference evidence="2" key="1">
    <citation type="submission" date="2016-10" db="EMBL/GenBank/DDBJ databases">
        <authorList>
            <person name="Varghese N."/>
            <person name="Submissions S."/>
        </authorList>
    </citation>
    <scope>NUCLEOTIDE SEQUENCE [LARGE SCALE GENOMIC DNA]</scope>
    <source>
        <strain evidence="2">DSM 44654</strain>
    </source>
</reference>
<sequence>MSASNTRFAALVGAANFLLCAAVGTVLLLVNGSEGQTVQSVSVTDPVAPDYESSTPTTGIYSTTPEPVADSYETVTAPDGFSTVVPRGWPSEPKNPGSYQATDPADESHYVRYGASDARGDLVDTHVAAEKDTATRLTGLHRVRMDRIDVRGSEAVDWEFTWESSTQGTRHVRAVYWRSGGVEYFVYVSALDSAWQPMPELLTTMLDRSRP</sequence>